<dbReference type="Gene3D" id="2.60.40.1120">
    <property type="entry name" value="Carboxypeptidase-like, regulatory domain"/>
    <property type="match status" value="1"/>
</dbReference>
<gene>
    <name evidence="4" type="ORF">SAMN04488508_104223</name>
</gene>
<dbReference type="SUPFAM" id="SSF49464">
    <property type="entry name" value="Carboxypeptidase regulatory domain-like"/>
    <property type="match status" value="1"/>
</dbReference>
<proteinExistence type="predicted"/>
<dbReference type="RefSeq" id="WP_073316046.1">
    <property type="nucleotide sequence ID" value="NZ_FQYP01000004.1"/>
</dbReference>
<evidence type="ECO:0008006" key="6">
    <source>
        <dbReference type="Google" id="ProtNLM"/>
    </source>
</evidence>
<dbReference type="Proteomes" id="UP000184432">
    <property type="component" value="Unassembled WGS sequence"/>
</dbReference>
<keyword evidence="2" id="KW-0472">Membrane</keyword>
<accession>A0A1M6FDA6</accession>
<reference evidence="5" key="1">
    <citation type="submission" date="2016-11" db="EMBL/GenBank/DDBJ databases">
        <authorList>
            <person name="Varghese N."/>
            <person name="Submissions S."/>
        </authorList>
    </citation>
    <scope>NUCLEOTIDE SEQUENCE [LARGE SCALE GENOMIC DNA]</scope>
    <source>
        <strain evidence="5">DSM 22623</strain>
    </source>
</reference>
<keyword evidence="3" id="KW-0998">Cell outer membrane</keyword>
<dbReference type="Gene3D" id="2.40.170.20">
    <property type="entry name" value="TonB-dependent receptor, beta-barrel domain"/>
    <property type="match status" value="1"/>
</dbReference>
<name>A0A1M6FDA6_9FLAO</name>
<evidence type="ECO:0000256" key="1">
    <source>
        <dbReference type="ARBA" id="ARBA00004442"/>
    </source>
</evidence>
<dbReference type="STRING" id="570521.SAMN04488508_104223"/>
<organism evidence="4 5">
    <name type="scientific">Aquimarina spongiae</name>
    <dbReference type="NCBI Taxonomy" id="570521"/>
    <lineage>
        <taxon>Bacteria</taxon>
        <taxon>Pseudomonadati</taxon>
        <taxon>Bacteroidota</taxon>
        <taxon>Flavobacteriia</taxon>
        <taxon>Flavobacteriales</taxon>
        <taxon>Flavobacteriaceae</taxon>
        <taxon>Aquimarina</taxon>
    </lineage>
</organism>
<protein>
    <recommendedName>
        <fullName evidence="6">CarboxypepD_reg-like domain-containing protein</fullName>
    </recommendedName>
</protein>
<evidence type="ECO:0000313" key="4">
    <source>
        <dbReference type="EMBL" id="SHI95626.1"/>
    </source>
</evidence>
<dbReference type="OrthoDB" id="1453181at2"/>
<sequence length="960" mass="108423">MINRISTLKLALVFEFCVSILNAQETNIKGRVIDTFSNENIVDALVSIEKTDISCRTNTFGVFSFNDEQLPLGEQILVISKRGYLSKRFPVVINEAQILDLKILRLDYDFSEEDQQIATIEISDLELEEENDVSFNIPALLQARKDIFLNAAAYDFSAAFFRPRGINNENSQLLINGIAFNKIYNGRPQWSNWGGLNDVQRNQEFSMGISENSYSFGDLLGTSNIIMRASQYRKGGRVSYAASNRTYQGRVMATYNSGVSQSGWAYSLSFSKRFGEEGIFEGTGYNAHSFFASVEKKINEKHSLNFTGFYTPNQRGRSTAITEEVARIKGPNYNPNWGYHNGKIRNARQRRIEEPIFMLNHYWQLSENTLINTNLAYQTGEVGNSRIDNTGGDLFITSSGQQLFAGGGRSTQTNPVHQSNLPSFFLGNPNPTHLDFQNAFLARENLINNGQIDWDSLVATNLNNAALGNNSTYIVYEDRTDDTQLVGNVIVSSKISKHINFNASMSYRSLSSENFAEVSDLLGGNGFLDVDLFAISFSSLDHDIQLNQAQSDLRNPNRIVSEGDRYDYNYILEAATMNGFLQTSFRFNPVDFFIGGKISQSSFQRDGLYENGYFPGNQSFGKSTAQQFLNYGIKTGSTIRIDGLQTFQVNAGYFSKAPTLQNVFVNPRQNNMTVSELTGTEQPNEIIQTVDANYLFRSKRIKARLSGYYTKIEDATDISFFYTQAISGSEAGFVQEIVTDIDKLYYGGELGIEFQITPTLKLKSAAAIGEFRYNNNPELALASTSDVFAEVQGVRSFGKSYIKGYYLPVGPQNVAQLGFEYRDPDFWWFGTTVNYFSNAFINVSPFARTSNFYQDRDGLPFNDIDETVAQSLLQQEQLEDYFLVNAIGGKSWRINNYTLGFFASITNILDQKYRTGGFEQTRNANYRLALEESRRDTPIFGPKYFYGFSTSYYLNFYVRF</sequence>
<evidence type="ECO:0000313" key="5">
    <source>
        <dbReference type="Proteomes" id="UP000184432"/>
    </source>
</evidence>
<dbReference type="InterPro" id="IPR036942">
    <property type="entry name" value="Beta-barrel_TonB_sf"/>
</dbReference>
<keyword evidence="5" id="KW-1185">Reference proteome</keyword>
<dbReference type="GO" id="GO:0009279">
    <property type="term" value="C:cell outer membrane"/>
    <property type="evidence" value="ECO:0007669"/>
    <property type="project" value="UniProtKB-SubCell"/>
</dbReference>
<evidence type="ECO:0000256" key="3">
    <source>
        <dbReference type="ARBA" id="ARBA00023237"/>
    </source>
</evidence>
<comment type="subcellular location">
    <subcellularLocation>
        <location evidence="1">Cell outer membrane</location>
    </subcellularLocation>
</comment>
<evidence type="ECO:0000256" key="2">
    <source>
        <dbReference type="ARBA" id="ARBA00023136"/>
    </source>
</evidence>
<dbReference type="EMBL" id="FQYP01000004">
    <property type="protein sequence ID" value="SHI95626.1"/>
    <property type="molecule type" value="Genomic_DNA"/>
</dbReference>
<dbReference type="AlphaFoldDB" id="A0A1M6FDA6"/>
<dbReference type="SUPFAM" id="SSF56935">
    <property type="entry name" value="Porins"/>
    <property type="match status" value="1"/>
</dbReference>
<dbReference type="InterPro" id="IPR008969">
    <property type="entry name" value="CarboxyPept-like_regulatory"/>
</dbReference>